<name>A0A2S7TXM3_9BACT</name>
<evidence type="ECO:0000313" key="12">
    <source>
        <dbReference type="Proteomes" id="UP000239907"/>
    </source>
</evidence>
<sequence length="463" mass="51498">MSNIADVSVLQRVLLVVLSALLGVLSFPPFALNFLSIVAWLPLLIAMNGASAKVATRIGVLHGVIFYGATLSWLTEVFTATPYMIVPLVMVMSCFTGLFGLLFSNAGRLFKGSLRLAVLGAVLWTGIEFFRSEMFLLKFPWMTPGVGLGPTLLTPIVGVYGVGFLIIFGCSLLSQRGLTKWGGGVIVLVICSWLMVRPDNGDEGKKVRILALQSEDGVLEDYLGMIEECEEDVDIILFPEYAFGRDVRESRYTWEALTELAMRRKAVVVVGTRTEGEDYWYNTALTLNETGEVGVHYKNHPVHFFDDGRAGEIAEAVESGGMRFGTPICFDNDYEGVVRRMTADGATFFAVPSLDAKSWTERQHWQHAELFRHRAAENGRWMLVAAGSGITQLIDAHGMPRQRLEPMVDGWMRVKLPVRNSETVYTRVGWLFPWVMLVISGAWTVYLLARGVHILFLRLGKLS</sequence>
<comment type="subcellular location">
    <subcellularLocation>
        <location evidence="1">Cell membrane</location>
        <topology evidence="1">Multi-pass membrane protein</topology>
    </subcellularLocation>
</comment>
<feature type="domain" description="CN hydrolase" evidence="10">
    <location>
        <begin position="196"/>
        <end position="418"/>
    </location>
</feature>
<feature type="transmembrane region" description="Helical" evidence="9">
    <location>
        <begin position="54"/>
        <end position="74"/>
    </location>
</feature>
<dbReference type="Proteomes" id="UP000239907">
    <property type="component" value="Unassembled WGS sequence"/>
</dbReference>
<feature type="transmembrane region" description="Helical" evidence="9">
    <location>
        <begin position="114"/>
        <end position="132"/>
    </location>
</feature>
<feature type="transmembrane region" description="Helical" evidence="9">
    <location>
        <begin position="12"/>
        <end position="42"/>
    </location>
</feature>
<dbReference type="OrthoDB" id="182713at2"/>
<dbReference type="Pfam" id="PF20154">
    <property type="entry name" value="LNT_N"/>
    <property type="match status" value="1"/>
</dbReference>
<dbReference type="PANTHER" id="PTHR38686:SF1">
    <property type="entry name" value="APOLIPOPROTEIN N-ACYLTRANSFERASE"/>
    <property type="match status" value="1"/>
</dbReference>
<evidence type="ECO:0000256" key="4">
    <source>
        <dbReference type="ARBA" id="ARBA00022679"/>
    </source>
</evidence>
<keyword evidence="7 9" id="KW-0472">Membrane</keyword>
<dbReference type="AlphaFoldDB" id="A0A2S7TXM3"/>
<dbReference type="RefSeq" id="WP_105041993.1">
    <property type="nucleotide sequence ID" value="NZ_MQWA01000001.1"/>
</dbReference>
<dbReference type="SUPFAM" id="SSF56317">
    <property type="entry name" value="Carbon-nitrogen hydrolase"/>
    <property type="match status" value="1"/>
</dbReference>
<dbReference type="Pfam" id="PF00795">
    <property type="entry name" value="CN_hydrolase"/>
    <property type="match status" value="1"/>
</dbReference>
<feature type="transmembrane region" description="Helical" evidence="9">
    <location>
        <begin position="80"/>
        <end position="102"/>
    </location>
</feature>
<evidence type="ECO:0000256" key="8">
    <source>
        <dbReference type="ARBA" id="ARBA00023315"/>
    </source>
</evidence>
<keyword evidence="12" id="KW-1185">Reference proteome</keyword>
<keyword evidence="3" id="KW-1003">Cell membrane</keyword>
<accession>A0A2S7TXM3</accession>
<dbReference type="EMBL" id="MQWA01000001">
    <property type="protein sequence ID" value="PQJ27506.1"/>
    <property type="molecule type" value="Genomic_DNA"/>
</dbReference>
<dbReference type="InterPro" id="IPR003010">
    <property type="entry name" value="C-N_Hydrolase"/>
</dbReference>
<comment type="similarity">
    <text evidence="2">Belongs to the CN hydrolase family. Apolipoprotein N-acyltransferase subfamily.</text>
</comment>
<dbReference type="InterPro" id="IPR045378">
    <property type="entry name" value="LNT_N"/>
</dbReference>
<dbReference type="PROSITE" id="PS50263">
    <property type="entry name" value="CN_HYDROLASE"/>
    <property type="match status" value="1"/>
</dbReference>
<evidence type="ECO:0000259" key="10">
    <source>
        <dbReference type="PROSITE" id="PS50263"/>
    </source>
</evidence>
<comment type="caution">
    <text evidence="11">The sequence shown here is derived from an EMBL/GenBank/DDBJ whole genome shotgun (WGS) entry which is preliminary data.</text>
</comment>
<keyword evidence="5 9" id="KW-0812">Transmembrane</keyword>
<keyword evidence="4" id="KW-0808">Transferase</keyword>
<reference evidence="11 12" key="1">
    <citation type="submission" date="2016-12" db="EMBL/GenBank/DDBJ databases">
        <title>Study of bacterial adaptation to deep sea.</title>
        <authorList>
            <person name="Song J."/>
            <person name="Yoshizawa S."/>
            <person name="Kogure K."/>
        </authorList>
    </citation>
    <scope>NUCLEOTIDE SEQUENCE [LARGE SCALE GENOMIC DNA]</scope>
    <source>
        <strain evidence="11 12">SAORIC-165</strain>
    </source>
</reference>
<dbReference type="Gene3D" id="3.60.110.10">
    <property type="entry name" value="Carbon-nitrogen hydrolase"/>
    <property type="match status" value="1"/>
</dbReference>
<feature type="transmembrane region" description="Helical" evidence="9">
    <location>
        <begin position="430"/>
        <end position="449"/>
    </location>
</feature>
<keyword evidence="8" id="KW-0012">Acyltransferase</keyword>
<dbReference type="InterPro" id="IPR004563">
    <property type="entry name" value="Apolipo_AcylTrfase"/>
</dbReference>
<evidence type="ECO:0000256" key="5">
    <source>
        <dbReference type="ARBA" id="ARBA00022692"/>
    </source>
</evidence>
<dbReference type="InterPro" id="IPR036526">
    <property type="entry name" value="C-N_Hydrolase_sf"/>
</dbReference>
<feature type="transmembrane region" description="Helical" evidence="9">
    <location>
        <begin position="152"/>
        <end position="173"/>
    </location>
</feature>
<keyword evidence="6 9" id="KW-1133">Transmembrane helix</keyword>
<evidence type="ECO:0000256" key="6">
    <source>
        <dbReference type="ARBA" id="ARBA00022989"/>
    </source>
</evidence>
<protein>
    <recommendedName>
        <fullName evidence="10">CN hydrolase domain-containing protein</fullName>
    </recommendedName>
</protein>
<evidence type="ECO:0000256" key="2">
    <source>
        <dbReference type="ARBA" id="ARBA00010065"/>
    </source>
</evidence>
<dbReference type="GO" id="GO:0005886">
    <property type="term" value="C:plasma membrane"/>
    <property type="evidence" value="ECO:0007669"/>
    <property type="project" value="UniProtKB-SubCell"/>
</dbReference>
<evidence type="ECO:0000313" key="11">
    <source>
        <dbReference type="EMBL" id="PQJ27506.1"/>
    </source>
</evidence>
<evidence type="ECO:0000256" key="9">
    <source>
        <dbReference type="SAM" id="Phobius"/>
    </source>
</evidence>
<dbReference type="GO" id="GO:0016410">
    <property type="term" value="F:N-acyltransferase activity"/>
    <property type="evidence" value="ECO:0007669"/>
    <property type="project" value="InterPro"/>
</dbReference>
<organism evidence="11 12">
    <name type="scientific">Rubritalea profundi</name>
    <dbReference type="NCBI Taxonomy" id="1658618"/>
    <lineage>
        <taxon>Bacteria</taxon>
        <taxon>Pseudomonadati</taxon>
        <taxon>Verrucomicrobiota</taxon>
        <taxon>Verrucomicrobiia</taxon>
        <taxon>Verrucomicrobiales</taxon>
        <taxon>Rubritaleaceae</taxon>
        <taxon>Rubritalea</taxon>
    </lineage>
</organism>
<evidence type="ECO:0000256" key="7">
    <source>
        <dbReference type="ARBA" id="ARBA00023136"/>
    </source>
</evidence>
<evidence type="ECO:0000256" key="3">
    <source>
        <dbReference type="ARBA" id="ARBA00022475"/>
    </source>
</evidence>
<gene>
    <name evidence="11" type="ORF">BSZ32_02675</name>
</gene>
<evidence type="ECO:0000256" key="1">
    <source>
        <dbReference type="ARBA" id="ARBA00004651"/>
    </source>
</evidence>
<dbReference type="PANTHER" id="PTHR38686">
    <property type="entry name" value="APOLIPOPROTEIN N-ACYLTRANSFERASE"/>
    <property type="match status" value="1"/>
</dbReference>
<proteinExistence type="inferred from homology"/>
<dbReference type="GO" id="GO:0042158">
    <property type="term" value="P:lipoprotein biosynthetic process"/>
    <property type="evidence" value="ECO:0007669"/>
    <property type="project" value="InterPro"/>
</dbReference>